<dbReference type="InterPro" id="IPR057990">
    <property type="entry name" value="TPR_SYO1"/>
</dbReference>
<dbReference type="GO" id="GO:0042273">
    <property type="term" value="P:ribosomal large subunit biogenesis"/>
    <property type="evidence" value="ECO:0007669"/>
    <property type="project" value="TreeGrafter"/>
</dbReference>
<dbReference type="Gene3D" id="1.25.10.10">
    <property type="entry name" value="Leucine-rich Repeat Variant"/>
    <property type="match status" value="1"/>
</dbReference>
<dbReference type="InterPro" id="IPR052616">
    <property type="entry name" value="SYO1-like"/>
</dbReference>
<dbReference type="Proteomes" id="UP001374579">
    <property type="component" value="Unassembled WGS sequence"/>
</dbReference>
<dbReference type="PANTHER" id="PTHR13347">
    <property type="entry name" value="HEAT REPEAT-CONTAINING PROTEIN 3"/>
    <property type="match status" value="1"/>
</dbReference>
<gene>
    <name evidence="4" type="ORF">V1264_000746</name>
</gene>
<dbReference type="GO" id="GO:0006606">
    <property type="term" value="P:protein import into nucleus"/>
    <property type="evidence" value="ECO:0007669"/>
    <property type="project" value="TreeGrafter"/>
</dbReference>
<organism evidence="4 5">
    <name type="scientific">Littorina saxatilis</name>
    <dbReference type="NCBI Taxonomy" id="31220"/>
    <lineage>
        <taxon>Eukaryota</taxon>
        <taxon>Metazoa</taxon>
        <taxon>Spiralia</taxon>
        <taxon>Lophotrochozoa</taxon>
        <taxon>Mollusca</taxon>
        <taxon>Gastropoda</taxon>
        <taxon>Caenogastropoda</taxon>
        <taxon>Littorinimorpha</taxon>
        <taxon>Littorinoidea</taxon>
        <taxon>Littorinidae</taxon>
        <taxon>Littorina</taxon>
    </lineage>
</organism>
<evidence type="ECO:0000259" key="3">
    <source>
        <dbReference type="Pfam" id="PF25567"/>
    </source>
</evidence>
<feature type="region of interest" description="Disordered" evidence="2">
    <location>
        <begin position="1"/>
        <end position="28"/>
    </location>
</feature>
<evidence type="ECO:0000256" key="1">
    <source>
        <dbReference type="ARBA" id="ARBA00049983"/>
    </source>
</evidence>
<dbReference type="AlphaFoldDB" id="A0AAN9GQ44"/>
<feature type="domain" description="SYO1-like TPR repeats" evidence="3">
    <location>
        <begin position="393"/>
        <end position="654"/>
    </location>
</feature>
<protein>
    <recommendedName>
        <fullName evidence="3">SYO1-like TPR repeats domain-containing protein</fullName>
    </recommendedName>
</protein>
<dbReference type="EMBL" id="JBAMIC010000001">
    <property type="protein sequence ID" value="KAK7114740.1"/>
    <property type="molecule type" value="Genomic_DNA"/>
</dbReference>
<dbReference type="GO" id="GO:0051082">
    <property type="term" value="F:unfolded protein binding"/>
    <property type="evidence" value="ECO:0007669"/>
    <property type="project" value="TreeGrafter"/>
</dbReference>
<reference evidence="4 5" key="1">
    <citation type="submission" date="2024-02" db="EMBL/GenBank/DDBJ databases">
        <title>Chromosome-scale genome assembly of the rough periwinkle Littorina saxatilis.</title>
        <authorList>
            <person name="De Jode A."/>
            <person name="Faria R."/>
            <person name="Formenti G."/>
            <person name="Sims Y."/>
            <person name="Smith T.P."/>
            <person name="Tracey A."/>
            <person name="Wood J.M.D."/>
            <person name="Zagrodzka Z.B."/>
            <person name="Johannesson K."/>
            <person name="Butlin R.K."/>
            <person name="Leder E.H."/>
        </authorList>
    </citation>
    <scope>NUCLEOTIDE SEQUENCE [LARGE SCALE GENOMIC DNA]</scope>
    <source>
        <strain evidence="4">Snail1</strain>
        <tissue evidence="4">Muscle</tissue>
    </source>
</reference>
<sequence length="659" mass="71247">MGKKKNKKFGAPKPHPTGLPPLNGHDSELMEQSSPAVVKDVLEQLQSAEESTRECGCGTLAALAAQPNALPILLSNNVVRILAPLVIDPSPCVQNRALGALRNITVDGGLDVCHDMVLKDVLTPLVALFKQYGTKWEPEKGKTKHTDTRLDTFMQAVHVLWNLCEASDIAVKVFNKENLIPLLLPCLQHSIYGYPLATVVAQCLHTVTESNQEAVQMCRGDEVLPLLKGLTQQTDSSSQAMLFQAALMGILMNVLGGELMNGPNVSTFVSTLGQILDVDVTPLITTYAAKKPVHNGVADSEPGPSGDDKELNITLGEDEEFTSDQEYQDIVNTLDAQRICLELATNICCSPEEEWEEVDSSESGSSDEMAGVVDMEQDSVVDNNNFDPMCASSEVHAAFVANNITAKVVKLSFLLPADLSEKVKSQKWGKKITKKLTRVRTHALLCINNLVEAMSTDALGGIGALHQLWDTLAQQIIKPDGKVATPSPEQTDPDLLEASTSAMRAVIHKLAQLNSPKFSEVSAADVHLLVRLAEGAPSGVQIHVMRIVATIALMLVKVQPQHAVVQEVGGCLMAAATHGTDLVVVAEALDALFDVFADDATDPVAQNLQLTEKLKAIMPQLKAKLQSQRKTLGENYVTVSTARTNLIRFIKYKEVKGKT</sequence>
<name>A0AAN9GQ44_9CAEN</name>
<accession>A0AAN9GQ44</accession>
<evidence type="ECO:0000313" key="4">
    <source>
        <dbReference type="EMBL" id="KAK7114740.1"/>
    </source>
</evidence>
<dbReference type="InterPro" id="IPR011989">
    <property type="entry name" value="ARM-like"/>
</dbReference>
<comment type="caution">
    <text evidence="4">The sequence shown here is derived from an EMBL/GenBank/DDBJ whole genome shotgun (WGS) entry which is preliminary data.</text>
</comment>
<dbReference type="PANTHER" id="PTHR13347:SF1">
    <property type="entry name" value="HEAT REPEAT-CONTAINING PROTEIN 3"/>
    <property type="match status" value="1"/>
</dbReference>
<evidence type="ECO:0000313" key="5">
    <source>
        <dbReference type="Proteomes" id="UP001374579"/>
    </source>
</evidence>
<feature type="compositionally biased region" description="Basic residues" evidence="2">
    <location>
        <begin position="1"/>
        <end position="10"/>
    </location>
</feature>
<dbReference type="Pfam" id="PF25567">
    <property type="entry name" value="TPR_SYO1"/>
    <property type="match status" value="1"/>
</dbReference>
<evidence type="ECO:0000256" key="2">
    <source>
        <dbReference type="SAM" id="MobiDB-lite"/>
    </source>
</evidence>
<keyword evidence="5" id="KW-1185">Reference proteome</keyword>
<proteinExistence type="inferred from homology"/>
<comment type="similarity">
    <text evidence="1">Belongs to the nuclear import and ribosome assembly adapter family.</text>
</comment>
<dbReference type="InterPro" id="IPR016024">
    <property type="entry name" value="ARM-type_fold"/>
</dbReference>
<dbReference type="SUPFAM" id="SSF48371">
    <property type="entry name" value="ARM repeat"/>
    <property type="match status" value="1"/>
</dbReference>